<dbReference type="Pfam" id="PF01219">
    <property type="entry name" value="DAGK_prokar"/>
    <property type="match status" value="1"/>
</dbReference>
<keyword evidence="9 21" id="KW-0808">Transferase</keyword>
<evidence type="ECO:0000256" key="8">
    <source>
        <dbReference type="ARBA" id="ARBA00022519"/>
    </source>
</evidence>
<dbReference type="GO" id="GO:0004143">
    <property type="term" value="F:ATP-dependent diacylglycerol kinase activity"/>
    <property type="evidence" value="ECO:0007669"/>
    <property type="project" value="UniProtKB-EC"/>
</dbReference>
<comment type="function">
    <text evidence="21">Catalyzes the ATP-dependent phosphorylation of sn-l,2-diacylglycerol (DAG) to phosphatidic acid. Involved in the recycling of diacylglycerol produced as a by-product during membrane-derived oligosaccharide (MDO) biosynthesis.</text>
</comment>
<sequence length="129" mass="13825">MVKPGTTGLQRIINATRYSMHGFRAAYRNEAAFRQELLLVGVAVLAAAFLADTLLQWLLLVGSGLLVLVVELLNSAVEAIVDHASPEWNELAGRAKDMGSAAVFTSLALMALTWGVVVWETQVLGLFAG</sequence>
<dbReference type="PROSITE" id="PS01069">
    <property type="entry name" value="DAGK_PROKAR"/>
    <property type="match status" value="1"/>
</dbReference>
<dbReference type="PANTHER" id="PTHR34299">
    <property type="entry name" value="DIACYLGLYCEROL KINASE"/>
    <property type="match status" value="1"/>
</dbReference>
<dbReference type="CDD" id="cd14264">
    <property type="entry name" value="DAGK_IM"/>
    <property type="match status" value="1"/>
</dbReference>
<evidence type="ECO:0000256" key="7">
    <source>
        <dbReference type="ARBA" id="ARBA00022516"/>
    </source>
</evidence>
<dbReference type="EC" id="2.7.1.107" evidence="4 21"/>
<keyword evidence="11" id="KW-0479">Metal-binding</keyword>
<keyword evidence="14 21" id="KW-0067">ATP-binding</keyword>
<dbReference type="InterPro" id="IPR036945">
    <property type="entry name" value="DAGK_sf"/>
</dbReference>
<accession>A0ABV7ZTM3</accession>
<feature type="transmembrane region" description="Helical" evidence="21">
    <location>
        <begin position="98"/>
        <end position="119"/>
    </location>
</feature>
<evidence type="ECO:0000256" key="10">
    <source>
        <dbReference type="ARBA" id="ARBA00022692"/>
    </source>
</evidence>
<evidence type="ECO:0000256" key="14">
    <source>
        <dbReference type="ARBA" id="ARBA00022840"/>
    </source>
</evidence>
<evidence type="ECO:0000313" key="22">
    <source>
        <dbReference type="EMBL" id="MFC3851254.1"/>
    </source>
</evidence>
<evidence type="ECO:0000313" key="23">
    <source>
        <dbReference type="Proteomes" id="UP001595617"/>
    </source>
</evidence>
<comment type="cofactor">
    <cofactor evidence="1">
        <name>Mg(2+)</name>
        <dbReference type="ChEBI" id="CHEBI:18420"/>
    </cofactor>
</comment>
<comment type="similarity">
    <text evidence="3 21">Belongs to the bacterial diacylglycerol kinase family.</text>
</comment>
<evidence type="ECO:0000256" key="20">
    <source>
        <dbReference type="ARBA" id="ARBA00023264"/>
    </source>
</evidence>
<evidence type="ECO:0000256" key="2">
    <source>
        <dbReference type="ARBA" id="ARBA00004429"/>
    </source>
</evidence>
<keyword evidence="10 21" id="KW-0812">Transmembrane</keyword>
<keyword evidence="8 21" id="KW-0997">Cell inner membrane</keyword>
<evidence type="ECO:0000256" key="21">
    <source>
        <dbReference type="RuleBase" id="RU363065"/>
    </source>
</evidence>
<keyword evidence="13 21" id="KW-0418">Kinase</keyword>
<comment type="caution">
    <text evidence="22">The sequence shown here is derived from an EMBL/GenBank/DDBJ whole genome shotgun (WGS) entry which is preliminary data.</text>
</comment>
<keyword evidence="7" id="KW-0444">Lipid biosynthesis</keyword>
<keyword evidence="12 21" id="KW-0547">Nucleotide-binding</keyword>
<dbReference type="Proteomes" id="UP001595617">
    <property type="component" value="Unassembled WGS sequence"/>
</dbReference>
<evidence type="ECO:0000256" key="9">
    <source>
        <dbReference type="ARBA" id="ARBA00022679"/>
    </source>
</evidence>
<keyword evidence="6" id="KW-1003">Cell membrane</keyword>
<name>A0ABV7ZTM3_9GAMM</name>
<keyword evidence="20 21" id="KW-1208">Phospholipid metabolism</keyword>
<evidence type="ECO:0000256" key="6">
    <source>
        <dbReference type="ARBA" id="ARBA00022475"/>
    </source>
</evidence>
<evidence type="ECO:0000256" key="19">
    <source>
        <dbReference type="ARBA" id="ARBA00023209"/>
    </source>
</evidence>
<comment type="catalytic activity">
    <reaction evidence="21">
        <text>a 1,2-diacyl-sn-glycerol + ATP = a 1,2-diacyl-sn-glycero-3-phosphate + ADP + H(+)</text>
        <dbReference type="Rhea" id="RHEA:10272"/>
        <dbReference type="ChEBI" id="CHEBI:15378"/>
        <dbReference type="ChEBI" id="CHEBI:17815"/>
        <dbReference type="ChEBI" id="CHEBI:30616"/>
        <dbReference type="ChEBI" id="CHEBI:58608"/>
        <dbReference type="ChEBI" id="CHEBI:456216"/>
        <dbReference type="EC" id="2.7.1.107"/>
    </reaction>
</comment>
<evidence type="ECO:0000256" key="16">
    <source>
        <dbReference type="ARBA" id="ARBA00022989"/>
    </source>
</evidence>
<evidence type="ECO:0000256" key="15">
    <source>
        <dbReference type="ARBA" id="ARBA00022842"/>
    </source>
</evidence>
<evidence type="ECO:0000256" key="13">
    <source>
        <dbReference type="ARBA" id="ARBA00022777"/>
    </source>
</evidence>
<evidence type="ECO:0000256" key="4">
    <source>
        <dbReference type="ARBA" id="ARBA00012133"/>
    </source>
</evidence>
<evidence type="ECO:0000256" key="1">
    <source>
        <dbReference type="ARBA" id="ARBA00001946"/>
    </source>
</evidence>
<evidence type="ECO:0000256" key="11">
    <source>
        <dbReference type="ARBA" id="ARBA00022723"/>
    </source>
</evidence>
<keyword evidence="23" id="KW-1185">Reference proteome</keyword>
<keyword evidence="16 21" id="KW-1133">Transmembrane helix</keyword>
<keyword evidence="17 21" id="KW-0443">Lipid metabolism</keyword>
<gene>
    <name evidence="22" type="ORF">ACFOOG_00295</name>
</gene>
<comment type="caution">
    <text evidence="21">Lacks conserved residue(s) required for the propagation of feature annotation.</text>
</comment>
<evidence type="ECO:0000256" key="18">
    <source>
        <dbReference type="ARBA" id="ARBA00023136"/>
    </source>
</evidence>
<evidence type="ECO:0000256" key="3">
    <source>
        <dbReference type="ARBA" id="ARBA00005967"/>
    </source>
</evidence>
<dbReference type="Gene3D" id="1.10.287.3610">
    <property type="match status" value="1"/>
</dbReference>
<protein>
    <recommendedName>
        <fullName evidence="5 21">Diacylglycerol kinase</fullName>
        <ecNumber evidence="4 21">2.7.1.107</ecNumber>
    </recommendedName>
</protein>
<keyword evidence="18 21" id="KW-0472">Membrane</keyword>
<dbReference type="PANTHER" id="PTHR34299:SF1">
    <property type="entry name" value="DIACYLGLYCEROL KINASE"/>
    <property type="match status" value="1"/>
</dbReference>
<evidence type="ECO:0000256" key="5">
    <source>
        <dbReference type="ARBA" id="ARBA00017575"/>
    </source>
</evidence>
<evidence type="ECO:0000256" key="17">
    <source>
        <dbReference type="ARBA" id="ARBA00023098"/>
    </source>
</evidence>
<organism evidence="22 23">
    <name type="scientific">Saccharospirillum mangrovi</name>
    <dbReference type="NCBI Taxonomy" id="2161747"/>
    <lineage>
        <taxon>Bacteria</taxon>
        <taxon>Pseudomonadati</taxon>
        <taxon>Pseudomonadota</taxon>
        <taxon>Gammaproteobacteria</taxon>
        <taxon>Oceanospirillales</taxon>
        <taxon>Saccharospirillaceae</taxon>
        <taxon>Saccharospirillum</taxon>
    </lineage>
</organism>
<proteinExistence type="inferred from homology"/>
<dbReference type="InterPro" id="IPR000829">
    <property type="entry name" value="DAGK"/>
</dbReference>
<evidence type="ECO:0000256" key="12">
    <source>
        <dbReference type="ARBA" id="ARBA00022741"/>
    </source>
</evidence>
<comment type="subcellular location">
    <subcellularLocation>
        <location evidence="2 21">Cell inner membrane</location>
        <topology evidence="2 21">Multi-pass membrane protein</topology>
    </subcellularLocation>
</comment>
<feature type="transmembrane region" description="Helical" evidence="21">
    <location>
        <begin position="31"/>
        <end position="51"/>
    </location>
</feature>
<dbReference type="EMBL" id="JBHRYR010000002">
    <property type="protein sequence ID" value="MFC3851254.1"/>
    <property type="molecule type" value="Genomic_DNA"/>
</dbReference>
<keyword evidence="19" id="KW-0594">Phospholipid biosynthesis</keyword>
<dbReference type="InterPro" id="IPR033718">
    <property type="entry name" value="DAGK_prok"/>
</dbReference>
<dbReference type="RefSeq" id="WP_380692372.1">
    <property type="nucleotide sequence ID" value="NZ_JBHRYR010000002.1"/>
</dbReference>
<reference evidence="23" key="1">
    <citation type="journal article" date="2019" name="Int. J. Syst. Evol. Microbiol.">
        <title>The Global Catalogue of Microorganisms (GCM) 10K type strain sequencing project: providing services to taxonomists for standard genome sequencing and annotation.</title>
        <authorList>
            <consortium name="The Broad Institute Genomics Platform"/>
            <consortium name="The Broad Institute Genome Sequencing Center for Infectious Disease"/>
            <person name="Wu L."/>
            <person name="Ma J."/>
        </authorList>
    </citation>
    <scope>NUCLEOTIDE SEQUENCE [LARGE SCALE GENOMIC DNA]</scope>
    <source>
        <strain evidence="23">IBRC 10765</strain>
    </source>
</reference>
<keyword evidence="15" id="KW-0460">Magnesium</keyword>